<proteinExistence type="predicted"/>
<dbReference type="Proteomes" id="UP000677228">
    <property type="component" value="Unassembled WGS sequence"/>
</dbReference>
<evidence type="ECO:0000313" key="2">
    <source>
        <dbReference type="EMBL" id="CAF4479217.1"/>
    </source>
</evidence>
<accession>A0A8S2G7D2</accession>
<name>A0A8S2G7D2_9BILA</name>
<evidence type="ECO:0000313" key="1">
    <source>
        <dbReference type="EMBL" id="CAF1641890.1"/>
    </source>
</evidence>
<evidence type="ECO:0000313" key="3">
    <source>
        <dbReference type="Proteomes" id="UP000677228"/>
    </source>
</evidence>
<dbReference type="Proteomes" id="UP000682733">
    <property type="component" value="Unassembled WGS sequence"/>
</dbReference>
<protein>
    <submittedName>
        <fullName evidence="1">Uncharacterized protein</fullName>
    </submittedName>
</protein>
<reference evidence="1" key="1">
    <citation type="submission" date="2021-02" db="EMBL/GenBank/DDBJ databases">
        <authorList>
            <person name="Nowell W R."/>
        </authorList>
    </citation>
    <scope>NUCLEOTIDE SEQUENCE</scope>
</reference>
<dbReference type="EMBL" id="CAJOBA010089738">
    <property type="protein sequence ID" value="CAF4479217.1"/>
    <property type="molecule type" value="Genomic_DNA"/>
</dbReference>
<feature type="non-terminal residue" evidence="1">
    <location>
        <position position="1"/>
    </location>
</feature>
<gene>
    <name evidence="1" type="ORF">OVA965_LOCUS44330</name>
    <name evidence="2" type="ORF">TMI583_LOCUS47074</name>
</gene>
<organism evidence="1 3">
    <name type="scientific">Didymodactylos carnosus</name>
    <dbReference type="NCBI Taxonomy" id="1234261"/>
    <lineage>
        <taxon>Eukaryota</taxon>
        <taxon>Metazoa</taxon>
        <taxon>Spiralia</taxon>
        <taxon>Gnathifera</taxon>
        <taxon>Rotifera</taxon>
        <taxon>Eurotatoria</taxon>
        <taxon>Bdelloidea</taxon>
        <taxon>Philodinida</taxon>
        <taxon>Philodinidae</taxon>
        <taxon>Didymodactylos</taxon>
    </lineage>
</organism>
<dbReference type="EMBL" id="CAJNOK010062716">
    <property type="protein sequence ID" value="CAF1641890.1"/>
    <property type="molecule type" value="Genomic_DNA"/>
</dbReference>
<comment type="caution">
    <text evidence="1">The sequence shown here is derived from an EMBL/GenBank/DDBJ whole genome shotgun (WGS) entry which is preliminary data.</text>
</comment>
<sequence>YSSNGFAHVGVYYDPKQQTVNHFSSKNDEKIIIPDSNAIYDVCDETFREKYESLNKTTLTPVPRAADITGCGYLEYDAYGTPLIRCDDLMCQKQAVVICQKSPTTIASDIKVER</sequence>
<dbReference type="AlphaFoldDB" id="A0A8S2G7D2"/>